<organism evidence="2 3">
    <name type="scientific">Macrosiphum euphorbiae</name>
    <name type="common">potato aphid</name>
    <dbReference type="NCBI Taxonomy" id="13131"/>
    <lineage>
        <taxon>Eukaryota</taxon>
        <taxon>Metazoa</taxon>
        <taxon>Ecdysozoa</taxon>
        <taxon>Arthropoda</taxon>
        <taxon>Hexapoda</taxon>
        <taxon>Insecta</taxon>
        <taxon>Pterygota</taxon>
        <taxon>Neoptera</taxon>
        <taxon>Paraneoptera</taxon>
        <taxon>Hemiptera</taxon>
        <taxon>Sternorrhyncha</taxon>
        <taxon>Aphidomorpha</taxon>
        <taxon>Aphidoidea</taxon>
        <taxon>Aphididae</taxon>
        <taxon>Macrosiphini</taxon>
        <taxon>Macrosiphum</taxon>
    </lineage>
</organism>
<evidence type="ECO:0000313" key="3">
    <source>
        <dbReference type="Proteomes" id="UP001160148"/>
    </source>
</evidence>
<reference evidence="2 3" key="1">
    <citation type="submission" date="2023-01" db="EMBL/GenBank/DDBJ databases">
        <authorList>
            <person name="Whitehead M."/>
        </authorList>
    </citation>
    <scope>NUCLEOTIDE SEQUENCE [LARGE SCALE GENOMIC DNA]</scope>
</reference>
<name>A0AAV0XNR6_9HEMI</name>
<comment type="caution">
    <text evidence="2">The sequence shown here is derived from an EMBL/GenBank/DDBJ whole genome shotgun (WGS) entry which is preliminary data.</text>
</comment>
<evidence type="ECO:0000313" key="2">
    <source>
        <dbReference type="EMBL" id="CAI6370105.1"/>
    </source>
</evidence>
<evidence type="ECO:0000256" key="1">
    <source>
        <dbReference type="SAM" id="MobiDB-lite"/>
    </source>
</evidence>
<gene>
    <name evidence="2" type="ORF">MEUPH1_LOCUS24267</name>
</gene>
<sequence length="114" mass="13022">MEKLPLTMTNEEYQKFATSGYFAMRRSDRFWSGVWSDMTIETTLMRSLKSPRITGGRGVLHSVLTKWLVGMSATHEVCTSLEEFAVVIFTSSEQHKDLGQARRSRDTADIVRQT</sequence>
<protein>
    <submittedName>
        <fullName evidence="2">Uncharacterized protein</fullName>
    </submittedName>
</protein>
<keyword evidence="3" id="KW-1185">Reference proteome</keyword>
<proteinExistence type="predicted"/>
<accession>A0AAV0XNR6</accession>
<dbReference type="AlphaFoldDB" id="A0AAV0XNR6"/>
<dbReference type="EMBL" id="CARXXK010000227">
    <property type="protein sequence ID" value="CAI6370105.1"/>
    <property type="molecule type" value="Genomic_DNA"/>
</dbReference>
<dbReference type="Proteomes" id="UP001160148">
    <property type="component" value="Unassembled WGS sequence"/>
</dbReference>
<feature type="region of interest" description="Disordered" evidence="1">
    <location>
        <begin position="94"/>
        <end position="114"/>
    </location>
</feature>